<dbReference type="EC" id="2.1.1.-" evidence="2"/>
<proteinExistence type="predicted"/>
<evidence type="ECO:0000313" key="3">
    <source>
        <dbReference type="Proteomes" id="UP001589867"/>
    </source>
</evidence>
<dbReference type="GO" id="GO:0008168">
    <property type="term" value="F:methyltransferase activity"/>
    <property type="evidence" value="ECO:0007669"/>
    <property type="project" value="UniProtKB-KW"/>
</dbReference>
<dbReference type="Gene3D" id="3.40.50.150">
    <property type="entry name" value="Vaccinia Virus protein VP39"/>
    <property type="match status" value="1"/>
</dbReference>
<keyword evidence="2" id="KW-0489">Methyltransferase</keyword>
<keyword evidence="2" id="KW-0808">Transferase</keyword>
<protein>
    <submittedName>
        <fullName evidence="2">Class I SAM-dependent methyltransferase</fullName>
        <ecNumber evidence="2">2.1.1.-</ecNumber>
    </submittedName>
</protein>
<accession>A0ABV6MGB8</accession>
<evidence type="ECO:0000313" key="2">
    <source>
        <dbReference type="EMBL" id="MFC0533790.1"/>
    </source>
</evidence>
<dbReference type="RefSeq" id="WP_377261838.1">
    <property type="nucleotide sequence ID" value="NZ_JBHLUH010000089.1"/>
</dbReference>
<evidence type="ECO:0000259" key="1">
    <source>
        <dbReference type="Pfam" id="PF08241"/>
    </source>
</evidence>
<dbReference type="GO" id="GO:0032259">
    <property type="term" value="P:methylation"/>
    <property type="evidence" value="ECO:0007669"/>
    <property type="project" value="UniProtKB-KW"/>
</dbReference>
<dbReference type="Pfam" id="PF08241">
    <property type="entry name" value="Methyltransf_11"/>
    <property type="match status" value="1"/>
</dbReference>
<dbReference type="PANTHER" id="PTHR43591">
    <property type="entry name" value="METHYLTRANSFERASE"/>
    <property type="match status" value="1"/>
</dbReference>
<dbReference type="InterPro" id="IPR013216">
    <property type="entry name" value="Methyltransf_11"/>
</dbReference>
<sequence>MAREVWAQGDAYEAYVGRWSRRVAAPFVRWLDVPAGRRWLDVGCGTGALSATVLTLTEPAEVTGVDPSTGFLAAAHAQVADPRVSFLAGDARALPLPAARYDVVVSGLALNFVPAPEVAAAELARVAAPGAVVAAYVWDYAEGMELMRHFWDAAVALDPDGAEHHEGRRFPICRPGPLRALWSDAGLRGASVEAIDIPTVFTGFADYWEPFLGGQGAAPAYAMSLGEERRAALRDLLRDRLPANPDGTIALTARAWAVRGNAT</sequence>
<dbReference type="Proteomes" id="UP001589867">
    <property type="component" value="Unassembled WGS sequence"/>
</dbReference>
<name>A0ABV6MGB8_9ACTN</name>
<dbReference type="PANTHER" id="PTHR43591:SF24">
    <property type="entry name" value="2-METHOXY-6-POLYPRENYL-1,4-BENZOQUINOL METHYLASE, MITOCHONDRIAL"/>
    <property type="match status" value="1"/>
</dbReference>
<gene>
    <name evidence="2" type="ORF">ACFFIA_39930</name>
</gene>
<comment type="caution">
    <text evidence="2">The sequence shown here is derived from an EMBL/GenBank/DDBJ whole genome shotgun (WGS) entry which is preliminary data.</text>
</comment>
<dbReference type="SUPFAM" id="SSF53335">
    <property type="entry name" value="S-adenosyl-L-methionine-dependent methyltransferases"/>
    <property type="match status" value="1"/>
</dbReference>
<dbReference type="CDD" id="cd02440">
    <property type="entry name" value="AdoMet_MTases"/>
    <property type="match status" value="1"/>
</dbReference>
<dbReference type="InterPro" id="IPR029063">
    <property type="entry name" value="SAM-dependent_MTases_sf"/>
</dbReference>
<keyword evidence="3" id="KW-1185">Reference proteome</keyword>
<dbReference type="EMBL" id="JBHLUH010000089">
    <property type="protein sequence ID" value="MFC0533790.1"/>
    <property type="molecule type" value="Genomic_DNA"/>
</dbReference>
<reference evidence="2 3" key="1">
    <citation type="submission" date="2024-09" db="EMBL/GenBank/DDBJ databases">
        <authorList>
            <person name="Sun Q."/>
            <person name="Mori K."/>
        </authorList>
    </citation>
    <scope>NUCLEOTIDE SEQUENCE [LARGE SCALE GENOMIC DNA]</scope>
    <source>
        <strain evidence="2 3">TBRC 3947</strain>
    </source>
</reference>
<feature type="domain" description="Methyltransferase type 11" evidence="1">
    <location>
        <begin position="40"/>
        <end position="133"/>
    </location>
</feature>
<organism evidence="2 3">
    <name type="scientific">Phytohabitans kaempferiae</name>
    <dbReference type="NCBI Taxonomy" id="1620943"/>
    <lineage>
        <taxon>Bacteria</taxon>
        <taxon>Bacillati</taxon>
        <taxon>Actinomycetota</taxon>
        <taxon>Actinomycetes</taxon>
        <taxon>Micromonosporales</taxon>
        <taxon>Micromonosporaceae</taxon>
    </lineage>
</organism>